<dbReference type="InterPro" id="IPR004574">
    <property type="entry name" value="Alkb"/>
</dbReference>
<comment type="function">
    <text evidence="9">Dioxygenase that repairs alkylated DNA and RNA containing 3-methylcytosine or 1-methyladenine by oxidative demethylation. Has highest activity towards 3-methylcytosine. Has lower activity towards alkylated DNA containing ethenoadenine, and no detectable activity towards 1-methylguanine or 3-methylthymine. Accepts double-stranded and single-stranded substrates. Requires molecular oxygen, alpha-ketoglutarate and iron. Provides extensive resistance to alkylating agents such as MMS and DMS (SN2 agents), but not to MMNG and MNU (SN1 agents).</text>
</comment>
<dbReference type="PROSITE" id="PS51471">
    <property type="entry name" value="FE2OG_OXY"/>
    <property type="match status" value="1"/>
</dbReference>
<dbReference type="NCBIfam" id="NF011930">
    <property type="entry name" value="PRK15401.1"/>
    <property type="match status" value="1"/>
</dbReference>
<keyword evidence="5" id="KW-0560">Oxidoreductase</keyword>
<feature type="binding site" evidence="14">
    <location>
        <begin position="214"/>
        <end position="220"/>
    </location>
    <ligand>
        <name>2-oxoglutarate</name>
        <dbReference type="ChEBI" id="CHEBI:16810"/>
    </ligand>
</feature>
<dbReference type="EC" id="1.14.11.33" evidence="10"/>
<dbReference type="PANTHER" id="PTHR16557">
    <property type="entry name" value="ALKYLATED DNA REPAIR PROTEIN ALKB-RELATED"/>
    <property type="match status" value="1"/>
</dbReference>
<name>A0A4Q7V6E9_9BURK</name>
<feature type="binding site" evidence="14">
    <location>
        <begin position="86"/>
        <end position="88"/>
    </location>
    <ligand>
        <name>substrate</name>
    </ligand>
</feature>
<feature type="binding site" evidence="15">
    <location>
        <position position="141"/>
    </location>
    <ligand>
        <name>Fe cation</name>
        <dbReference type="ChEBI" id="CHEBI:24875"/>
        <note>catalytic</note>
    </ligand>
</feature>
<dbReference type="InterPro" id="IPR005123">
    <property type="entry name" value="Oxoglu/Fe-dep_dioxygenase_dom"/>
</dbReference>
<keyword evidence="7" id="KW-0234">DNA repair</keyword>
<dbReference type="PANTHER" id="PTHR16557:SF2">
    <property type="entry name" value="NUCLEIC ACID DIOXYGENASE ALKBH1"/>
    <property type="match status" value="1"/>
</dbReference>
<keyword evidence="2 15" id="KW-0479">Metal-binding</keyword>
<evidence type="ECO:0000313" key="17">
    <source>
        <dbReference type="EMBL" id="RZT92166.1"/>
    </source>
</evidence>
<feature type="binding site" evidence="14">
    <location>
        <position position="79"/>
    </location>
    <ligand>
        <name>substrate</name>
    </ligand>
</feature>
<accession>A0A4Q7V6E9</accession>
<dbReference type="AlphaFoldDB" id="A0A4Q7V6E9"/>
<evidence type="ECO:0000256" key="7">
    <source>
        <dbReference type="ARBA" id="ARBA00023204"/>
    </source>
</evidence>
<feature type="binding site" evidence="15">
    <location>
        <position position="197"/>
    </location>
    <ligand>
        <name>Fe cation</name>
        <dbReference type="ChEBI" id="CHEBI:24875"/>
        <note>catalytic</note>
    </ligand>
</feature>
<comment type="cofactor">
    <cofactor evidence="15">
        <name>Fe(2+)</name>
        <dbReference type="ChEBI" id="CHEBI:29033"/>
    </cofactor>
    <text evidence="15">Binds 1 Fe(2+) ion per subunit.</text>
</comment>
<dbReference type="InterPro" id="IPR037151">
    <property type="entry name" value="AlkB-like_sf"/>
</dbReference>
<feature type="binding site" evidence="14">
    <location>
        <position position="171"/>
    </location>
    <ligand>
        <name>substrate</name>
    </ligand>
</feature>
<evidence type="ECO:0000256" key="9">
    <source>
        <dbReference type="ARBA" id="ARBA00055649"/>
    </source>
</evidence>
<evidence type="ECO:0000256" key="13">
    <source>
        <dbReference type="ARBA" id="ARBA00082512"/>
    </source>
</evidence>
<evidence type="ECO:0000256" key="5">
    <source>
        <dbReference type="ARBA" id="ARBA00023002"/>
    </source>
</evidence>
<organism evidence="17 18">
    <name type="scientific">Advenella incenata</name>
    <dbReference type="NCBI Taxonomy" id="267800"/>
    <lineage>
        <taxon>Bacteria</taxon>
        <taxon>Pseudomonadati</taxon>
        <taxon>Pseudomonadota</taxon>
        <taxon>Betaproteobacteria</taxon>
        <taxon>Burkholderiales</taxon>
        <taxon>Alcaligenaceae</taxon>
    </lineage>
</organism>
<dbReference type="GO" id="GO:0035515">
    <property type="term" value="F:oxidative RNA demethylase activity"/>
    <property type="evidence" value="ECO:0007669"/>
    <property type="project" value="TreeGrafter"/>
</dbReference>
<feature type="binding site" evidence="14">
    <location>
        <position position="145"/>
    </location>
    <ligand>
        <name>substrate</name>
    </ligand>
</feature>
<evidence type="ECO:0000256" key="10">
    <source>
        <dbReference type="ARBA" id="ARBA00066725"/>
    </source>
</evidence>
<dbReference type="GO" id="GO:0005737">
    <property type="term" value="C:cytoplasm"/>
    <property type="evidence" value="ECO:0007669"/>
    <property type="project" value="TreeGrafter"/>
</dbReference>
<dbReference type="FunFam" id="2.60.120.590:FF:000005">
    <property type="entry name" value="Alpha-ketoglutarate-dependent dioxygenase AlkB"/>
    <property type="match status" value="1"/>
</dbReference>
<comment type="catalytic activity">
    <reaction evidence="8">
        <text>a methylated nucleobase within DNA + 2-oxoglutarate + O2 = a nucleobase within DNA + formaldehyde + succinate + CO2</text>
        <dbReference type="Rhea" id="RHEA:30299"/>
        <dbReference type="Rhea" id="RHEA-COMP:12192"/>
        <dbReference type="Rhea" id="RHEA-COMP:12193"/>
        <dbReference type="ChEBI" id="CHEBI:15379"/>
        <dbReference type="ChEBI" id="CHEBI:16526"/>
        <dbReference type="ChEBI" id="CHEBI:16810"/>
        <dbReference type="ChEBI" id="CHEBI:16842"/>
        <dbReference type="ChEBI" id="CHEBI:30031"/>
        <dbReference type="ChEBI" id="CHEBI:32875"/>
        <dbReference type="ChEBI" id="CHEBI:64428"/>
        <dbReference type="EC" id="1.14.11.33"/>
    </reaction>
</comment>
<proteinExistence type="inferred from homology"/>
<dbReference type="GO" id="GO:0035513">
    <property type="term" value="P:oxidative RNA demethylation"/>
    <property type="evidence" value="ECO:0007669"/>
    <property type="project" value="TreeGrafter"/>
</dbReference>
<keyword evidence="6 15" id="KW-0408">Iron</keyword>
<dbReference type="Pfam" id="PF13532">
    <property type="entry name" value="2OG-FeII_Oxy_2"/>
    <property type="match status" value="1"/>
</dbReference>
<evidence type="ECO:0000256" key="15">
    <source>
        <dbReference type="PIRSR" id="PIRSR604574-2"/>
    </source>
</evidence>
<evidence type="ECO:0000256" key="4">
    <source>
        <dbReference type="ARBA" id="ARBA00022964"/>
    </source>
</evidence>
<keyword evidence="18" id="KW-1185">Reference proteome</keyword>
<evidence type="ECO:0000259" key="16">
    <source>
        <dbReference type="PROSITE" id="PS51471"/>
    </source>
</evidence>
<keyword evidence="4 17" id="KW-0223">Dioxygenase</keyword>
<comment type="caution">
    <text evidence="17">The sequence shown here is derived from an EMBL/GenBank/DDBJ whole genome shotgun (WGS) entry which is preliminary data.</text>
</comment>
<feature type="domain" description="Fe2OG dioxygenase" evidence="16">
    <location>
        <begin position="123"/>
        <end position="223"/>
    </location>
</feature>
<evidence type="ECO:0000256" key="2">
    <source>
        <dbReference type="ARBA" id="ARBA00022723"/>
    </source>
</evidence>
<evidence type="ECO:0000256" key="14">
    <source>
        <dbReference type="PIRSR" id="PIRSR604574-1"/>
    </source>
</evidence>
<evidence type="ECO:0000256" key="11">
    <source>
        <dbReference type="ARBA" id="ARBA00072243"/>
    </source>
</evidence>
<dbReference type="SUPFAM" id="SSF51197">
    <property type="entry name" value="Clavaminate synthase-like"/>
    <property type="match status" value="1"/>
</dbReference>
<comment type="similarity">
    <text evidence="1">Belongs to the alkB family.</text>
</comment>
<gene>
    <name evidence="17" type="ORF">EV681_4075</name>
</gene>
<feature type="binding site" evidence="14">
    <location>
        <begin position="130"/>
        <end position="132"/>
    </location>
    <ligand>
        <name>2-oxoglutarate</name>
        <dbReference type="ChEBI" id="CHEBI:16810"/>
    </ligand>
</feature>
<evidence type="ECO:0000256" key="1">
    <source>
        <dbReference type="ARBA" id="ARBA00007879"/>
    </source>
</evidence>
<dbReference type="GO" id="GO:0008198">
    <property type="term" value="F:ferrous iron binding"/>
    <property type="evidence" value="ECO:0007669"/>
    <property type="project" value="TreeGrafter"/>
</dbReference>
<dbReference type="Proteomes" id="UP000293398">
    <property type="component" value="Unassembled WGS sequence"/>
</dbReference>
<reference evidence="17 18" key="1">
    <citation type="submission" date="2019-02" db="EMBL/GenBank/DDBJ databases">
        <title>Genomic Encyclopedia of Type Strains, Phase IV (KMG-IV): sequencing the most valuable type-strain genomes for metagenomic binning, comparative biology and taxonomic classification.</title>
        <authorList>
            <person name="Goeker M."/>
        </authorList>
    </citation>
    <scope>NUCLEOTIDE SEQUENCE [LARGE SCALE GENOMIC DNA]</scope>
    <source>
        <strain evidence="17 18">DSM 23814</strain>
    </source>
</reference>
<dbReference type="EMBL" id="SHKO01000004">
    <property type="protein sequence ID" value="RZT92166.1"/>
    <property type="molecule type" value="Genomic_DNA"/>
</dbReference>
<evidence type="ECO:0000313" key="18">
    <source>
        <dbReference type="Proteomes" id="UP000293398"/>
    </source>
</evidence>
<dbReference type="Gene3D" id="2.60.120.590">
    <property type="entry name" value="Alpha-ketoglutarate-dependent dioxygenase AlkB-like"/>
    <property type="match status" value="1"/>
</dbReference>
<evidence type="ECO:0000256" key="3">
    <source>
        <dbReference type="ARBA" id="ARBA00022763"/>
    </source>
</evidence>
<sequence>MMSTISLFPPDALPAPDTDATDLQLGPGAWVLRGYALDYVDRVLTQLRQIRRQSPFRHMVTPGGYTMSVALTCCGAAGWTADRKGYRYAAIDPETGQPWPAMPDVFLALARQAAEHCGYAGFAPDSCLINRYVPGARLSLHQDKDETDFCAPIVSVSLGMPAMFQFGGLKRSDRPEKIPLFHGDIVVWGGPDRLRYHGVMALKDNPHPLLGSNRINLTFRKTG</sequence>
<keyword evidence="3" id="KW-0227">DNA damage</keyword>
<evidence type="ECO:0000256" key="6">
    <source>
        <dbReference type="ARBA" id="ARBA00023004"/>
    </source>
</evidence>
<dbReference type="GO" id="GO:0035516">
    <property type="term" value="F:broad specificity oxidative DNA demethylase activity"/>
    <property type="evidence" value="ECO:0007669"/>
    <property type="project" value="UniProtKB-EC"/>
</dbReference>
<dbReference type="InterPro" id="IPR027450">
    <property type="entry name" value="AlkB-like"/>
</dbReference>
<dbReference type="GO" id="GO:0006281">
    <property type="term" value="P:DNA repair"/>
    <property type="evidence" value="ECO:0007669"/>
    <property type="project" value="UniProtKB-KW"/>
</dbReference>
<feature type="binding site" evidence="15">
    <location>
        <position position="143"/>
    </location>
    <ligand>
        <name>Fe cation</name>
        <dbReference type="ChEBI" id="CHEBI:24875"/>
        <note>catalytic</note>
    </ligand>
</feature>
<protein>
    <recommendedName>
        <fullName evidence="11">Alpha-ketoglutarate-dependent dioxygenase AlkB</fullName>
        <ecNumber evidence="10">1.14.11.33</ecNumber>
    </recommendedName>
    <alternativeName>
        <fullName evidence="12">Alkylated DNA repair protein AlkB</fullName>
    </alternativeName>
    <alternativeName>
        <fullName evidence="13">DNA oxidative demethylase AlkB</fullName>
    </alternativeName>
</protein>
<evidence type="ECO:0000256" key="12">
    <source>
        <dbReference type="ARBA" id="ARBA00080712"/>
    </source>
</evidence>
<evidence type="ECO:0000256" key="8">
    <source>
        <dbReference type="ARBA" id="ARBA00050106"/>
    </source>
</evidence>